<sequence length="226" mass="26025">MAKILRQNRSGSTKSASERHKIYHNGLSTTSSILPPWMEGRNSIVHTPQTPGSPISFGSGCKEPLLGIERSQTYSFWQRFSGRSTSVSHDSNGTNNLLKINMENGGNCDDREIDNRSVLHYELGSYEKTKTTCFRGTLTFSLRYDFIHRVLMLHVLRANHLNNTPQDKTSTPPHPYVKMYLLPERRNHCKTRMIKKSSDPEFNEMFSFDVSYNNLPHRMLQFWKGP</sequence>
<evidence type="ECO:0000313" key="1">
    <source>
        <dbReference type="Proteomes" id="UP000887580"/>
    </source>
</evidence>
<evidence type="ECO:0000313" key="2">
    <source>
        <dbReference type="WBParaSite" id="PS1159_v2.g19923.t1"/>
    </source>
</evidence>
<protein>
    <submittedName>
        <fullName evidence="2">C2 domain-containing protein</fullName>
    </submittedName>
</protein>
<name>A0AC35FQG2_9BILA</name>
<dbReference type="Proteomes" id="UP000887580">
    <property type="component" value="Unplaced"/>
</dbReference>
<proteinExistence type="predicted"/>
<organism evidence="1 2">
    <name type="scientific">Panagrolaimus sp. PS1159</name>
    <dbReference type="NCBI Taxonomy" id="55785"/>
    <lineage>
        <taxon>Eukaryota</taxon>
        <taxon>Metazoa</taxon>
        <taxon>Ecdysozoa</taxon>
        <taxon>Nematoda</taxon>
        <taxon>Chromadorea</taxon>
        <taxon>Rhabditida</taxon>
        <taxon>Tylenchina</taxon>
        <taxon>Panagrolaimomorpha</taxon>
        <taxon>Panagrolaimoidea</taxon>
        <taxon>Panagrolaimidae</taxon>
        <taxon>Panagrolaimus</taxon>
    </lineage>
</organism>
<accession>A0AC35FQG2</accession>
<reference evidence="2" key="1">
    <citation type="submission" date="2022-11" db="UniProtKB">
        <authorList>
            <consortium name="WormBaseParasite"/>
        </authorList>
    </citation>
    <scope>IDENTIFICATION</scope>
</reference>
<dbReference type="WBParaSite" id="PS1159_v2.g19923.t1">
    <property type="protein sequence ID" value="PS1159_v2.g19923.t1"/>
    <property type="gene ID" value="PS1159_v2.g19923"/>
</dbReference>